<gene>
    <name evidence="4" type="ORF">WMO45_06125</name>
</gene>
<evidence type="ECO:0000256" key="1">
    <source>
        <dbReference type="ARBA" id="ARBA00009013"/>
    </source>
</evidence>
<feature type="domain" description="STAS" evidence="3">
    <location>
        <begin position="16"/>
        <end position="101"/>
    </location>
</feature>
<keyword evidence="5" id="KW-1185">Reference proteome</keyword>
<evidence type="ECO:0000313" key="4">
    <source>
        <dbReference type="EMBL" id="MEQ2456095.1"/>
    </source>
</evidence>
<dbReference type="EMBL" id="JBBMFT010000003">
    <property type="protein sequence ID" value="MEQ2456095.1"/>
    <property type="molecule type" value="Genomic_DNA"/>
</dbReference>
<proteinExistence type="inferred from homology"/>
<dbReference type="Pfam" id="PF01740">
    <property type="entry name" value="STAS"/>
    <property type="match status" value="1"/>
</dbReference>
<evidence type="ECO:0000256" key="2">
    <source>
        <dbReference type="RuleBase" id="RU003749"/>
    </source>
</evidence>
<dbReference type="PROSITE" id="PS50801">
    <property type="entry name" value="STAS"/>
    <property type="match status" value="1"/>
</dbReference>
<comment type="caution">
    <text evidence="4">The sequence shown here is derived from an EMBL/GenBank/DDBJ whole genome shotgun (WGS) entry which is preliminary data.</text>
</comment>
<dbReference type="PANTHER" id="PTHR33495:SF2">
    <property type="entry name" value="ANTI-SIGMA FACTOR ANTAGONIST TM_1081-RELATED"/>
    <property type="match status" value="1"/>
</dbReference>
<dbReference type="PANTHER" id="PTHR33495">
    <property type="entry name" value="ANTI-SIGMA FACTOR ANTAGONIST TM_1081-RELATED-RELATED"/>
    <property type="match status" value="1"/>
</dbReference>
<name>A0ABV1ENC3_9FIRM</name>
<dbReference type="RefSeq" id="WP_349139672.1">
    <property type="nucleotide sequence ID" value="NZ_JBBMFT010000003.1"/>
</dbReference>
<comment type="similarity">
    <text evidence="1 2">Belongs to the anti-sigma-factor antagonist family.</text>
</comment>
<accession>A0ABV1ENC3</accession>
<dbReference type="InterPro" id="IPR036513">
    <property type="entry name" value="STAS_dom_sf"/>
</dbReference>
<dbReference type="SUPFAM" id="SSF52091">
    <property type="entry name" value="SpoIIaa-like"/>
    <property type="match status" value="1"/>
</dbReference>
<dbReference type="InterPro" id="IPR002645">
    <property type="entry name" value="STAS_dom"/>
</dbReference>
<reference evidence="4 5" key="1">
    <citation type="submission" date="2024-03" db="EMBL/GenBank/DDBJ databases">
        <title>Human intestinal bacterial collection.</title>
        <authorList>
            <person name="Pauvert C."/>
            <person name="Hitch T.C.A."/>
            <person name="Clavel T."/>
        </authorList>
    </citation>
    <scope>NUCLEOTIDE SEQUENCE [LARGE SCALE GENOMIC DNA]</scope>
    <source>
        <strain evidence="4 5">CLA-AP-H34</strain>
    </source>
</reference>
<dbReference type="NCBIfam" id="TIGR00377">
    <property type="entry name" value="ant_ant_sig"/>
    <property type="match status" value="1"/>
</dbReference>
<sequence>MAVTCTGCDRVLNAAISGEVDHHGARTIMEELSRQIDLALPRQLNLDLGGVTFMDSSGIAVLLRAYRRLGELGGSVRVCNVPPQAGKVLRAAGIDKLMRFE</sequence>
<evidence type="ECO:0000259" key="3">
    <source>
        <dbReference type="PROSITE" id="PS50801"/>
    </source>
</evidence>
<protein>
    <recommendedName>
        <fullName evidence="2">Anti-sigma factor antagonist</fullName>
    </recommendedName>
</protein>
<evidence type="ECO:0000313" key="5">
    <source>
        <dbReference type="Proteomes" id="UP001440599"/>
    </source>
</evidence>
<dbReference type="InterPro" id="IPR003658">
    <property type="entry name" value="Anti-sigma_ant"/>
</dbReference>
<dbReference type="CDD" id="cd07043">
    <property type="entry name" value="STAS_anti-anti-sigma_factors"/>
    <property type="match status" value="1"/>
</dbReference>
<dbReference type="Proteomes" id="UP001440599">
    <property type="component" value="Unassembled WGS sequence"/>
</dbReference>
<organism evidence="4 5">
    <name type="scientific">Flavonifractor hominis</name>
    <dbReference type="NCBI Taxonomy" id="3133178"/>
    <lineage>
        <taxon>Bacteria</taxon>
        <taxon>Bacillati</taxon>
        <taxon>Bacillota</taxon>
        <taxon>Clostridia</taxon>
        <taxon>Eubacteriales</taxon>
        <taxon>Oscillospiraceae</taxon>
        <taxon>Flavonifractor</taxon>
    </lineage>
</organism>
<dbReference type="Gene3D" id="3.30.750.24">
    <property type="entry name" value="STAS domain"/>
    <property type="match status" value="1"/>
</dbReference>